<comment type="similarity">
    <text evidence="2 4">Belongs to the pyridoxal phosphate-binding protein YggS/PROSC family.</text>
</comment>
<comment type="cofactor">
    <cofactor evidence="3">
        <name>pyridoxal 5'-phosphate</name>
        <dbReference type="ChEBI" id="CHEBI:597326"/>
    </cofactor>
</comment>
<feature type="domain" description="Alanine racemase N-terminal" evidence="5">
    <location>
        <begin position="40"/>
        <end position="238"/>
    </location>
</feature>
<dbReference type="HAMAP" id="MF_02087">
    <property type="entry name" value="PLP_homeostasis"/>
    <property type="match status" value="1"/>
</dbReference>
<evidence type="ECO:0000313" key="11">
    <source>
        <dbReference type="Proteomes" id="UP000070659"/>
    </source>
</evidence>
<dbReference type="Gene3D" id="3.20.20.10">
    <property type="entry name" value="Alanine racemase"/>
    <property type="match status" value="1"/>
</dbReference>
<evidence type="ECO:0000313" key="7">
    <source>
        <dbReference type="EMBL" id="KWX01579.1"/>
    </source>
</evidence>
<dbReference type="STRING" id="1469144.LI90_2611"/>
<dbReference type="EMBL" id="LAXD01000001">
    <property type="protein sequence ID" value="KWX01579.1"/>
    <property type="molecule type" value="Genomic_DNA"/>
</dbReference>
<dbReference type="InterPro" id="IPR001608">
    <property type="entry name" value="Ala_racemase_N"/>
</dbReference>
<feature type="modified residue" description="N6-(pyridoxal phosphate)lysine" evidence="2 3">
    <location>
        <position position="45"/>
    </location>
</feature>
<dbReference type="Proteomes" id="UP000070598">
    <property type="component" value="Unassembled WGS sequence"/>
</dbReference>
<dbReference type="RefSeq" id="WP_066888150.1">
    <property type="nucleotide sequence ID" value="NZ_CP171739.1"/>
</dbReference>
<dbReference type="InterPro" id="IPR029066">
    <property type="entry name" value="PLP-binding_barrel"/>
</dbReference>
<dbReference type="SUPFAM" id="SSF51419">
    <property type="entry name" value="PLP-binding barrel"/>
    <property type="match status" value="1"/>
</dbReference>
<dbReference type="EMBL" id="JYIJ01000018">
    <property type="protein sequence ID" value="KWX00329.1"/>
    <property type="molecule type" value="Genomic_DNA"/>
</dbReference>
<protein>
    <recommendedName>
        <fullName evidence="2">Pyridoxal phosphate homeostasis protein</fullName>
        <shortName evidence="2">PLP homeostasis protein</shortName>
    </recommendedName>
</protein>
<dbReference type="NCBIfam" id="TIGR00044">
    <property type="entry name" value="YggS family pyridoxal phosphate-dependent enzyme"/>
    <property type="match status" value="1"/>
</dbReference>
<dbReference type="AlphaFoldDB" id="A0A132NHE5"/>
<name>A0A132NHE5_9ACTN</name>
<dbReference type="Proteomes" id="UP000070659">
    <property type="component" value="Unassembled WGS sequence"/>
</dbReference>
<proteinExistence type="inferred from homology"/>
<dbReference type="Proteomes" id="UP000070188">
    <property type="component" value="Unassembled WGS sequence"/>
</dbReference>
<evidence type="ECO:0000313" key="9">
    <source>
        <dbReference type="Proteomes" id="UP000070188"/>
    </source>
</evidence>
<dbReference type="PIRSF" id="PIRSF004848">
    <property type="entry name" value="YBL036c_PLPDEIII"/>
    <property type="match status" value="1"/>
</dbReference>
<dbReference type="PATRIC" id="fig|1469144.10.peg.2824"/>
<keyword evidence="9" id="KW-1185">Reference proteome</keyword>
<dbReference type="PROSITE" id="PS01211">
    <property type="entry name" value="UPF0001"/>
    <property type="match status" value="1"/>
</dbReference>
<reference evidence="8 11" key="1">
    <citation type="submission" date="2015-02" db="EMBL/GenBank/DDBJ databases">
        <title>Physiological reanalysis, assessment of diazotrophy, and genome sequences of multiple isolates of Streptomyces thermoautotrophicus.</title>
        <authorList>
            <person name="MacKellar D.C."/>
            <person name="Lieber L."/>
            <person name="Norman J."/>
            <person name="Bolger A."/>
            <person name="Tobin C."/>
            <person name="Murray J.W."/>
            <person name="Prell J."/>
        </authorList>
    </citation>
    <scope>NUCLEOTIDE SEQUENCE [LARGE SCALE GENOMIC DNA]</scope>
    <source>
        <strain evidence="8 11">UBT1</strain>
    </source>
</reference>
<evidence type="ECO:0000259" key="5">
    <source>
        <dbReference type="Pfam" id="PF01168"/>
    </source>
</evidence>
<dbReference type="CDD" id="cd00635">
    <property type="entry name" value="PLPDE_III_YBL036c_like"/>
    <property type="match status" value="1"/>
</dbReference>
<dbReference type="PANTHER" id="PTHR10146:SF14">
    <property type="entry name" value="PYRIDOXAL PHOSPHATE HOMEOSTASIS PROTEIN"/>
    <property type="match status" value="1"/>
</dbReference>
<comment type="function">
    <text evidence="2">Pyridoxal 5'-phosphate (PLP)-binding protein, which is involved in PLP homeostasis.</text>
</comment>
<organism evidence="8 10">
    <name type="scientific">Carbonactinospora thermoautotrophica</name>
    <dbReference type="NCBI Taxonomy" id="1469144"/>
    <lineage>
        <taxon>Bacteria</taxon>
        <taxon>Bacillati</taxon>
        <taxon>Actinomycetota</taxon>
        <taxon>Actinomycetes</taxon>
        <taxon>Kitasatosporales</taxon>
        <taxon>Carbonactinosporaceae</taxon>
        <taxon>Carbonactinospora</taxon>
    </lineage>
</organism>
<reference evidence="7" key="4">
    <citation type="submission" date="2015-04" db="EMBL/GenBank/DDBJ databases">
        <title>Physiological reanalysis, assessment of diazotrophy, and genome sequences of multiple isolates of Streptomyces thermoautotrophicus.</title>
        <authorList>
            <person name="MacKellar D.C."/>
            <person name="Lieber L."/>
            <person name="Norman J."/>
            <person name="Bolger A."/>
            <person name="Tobin C."/>
            <person name="Murray J.W."/>
            <person name="Woodward J."/>
            <person name="Friesen M."/>
            <person name="Prell J."/>
        </authorList>
    </citation>
    <scope>NUCLEOTIDE SEQUENCE [LARGE SCALE GENOMIC DNA]</scope>
    <source>
        <strain evidence="7">H1</strain>
    </source>
</reference>
<evidence type="ECO:0000313" key="6">
    <source>
        <dbReference type="EMBL" id="KWX00329.1"/>
    </source>
</evidence>
<reference evidence="9" key="3">
    <citation type="submission" date="2015-04" db="EMBL/GenBank/DDBJ databases">
        <title>Physiological reanalysis, assessment of diazotrophy, and genome sequences of multiple isolates of Streptomyces thermoautotrophicus.</title>
        <authorList>
            <person name="MacKellar D.C."/>
            <person name="Lieber L."/>
            <person name="Norman J."/>
            <person name="Bolger A."/>
            <person name="Tobin C."/>
            <person name="Murray J.W."/>
            <person name="Chang R."/>
            <person name="Ford T."/>
            <person name="Nguyen P.Q."/>
            <person name="Woodward J."/>
            <person name="Permingeat H."/>
            <person name="Joshi N.S."/>
            <person name="Silver P.A."/>
            <person name="Usadel B."/>
            <person name="Rutherford A.W."/>
            <person name="Friesen M."/>
            <person name="Prell J."/>
        </authorList>
    </citation>
    <scope>NUCLEOTIDE SEQUENCE [LARGE SCALE GENOMIC DNA]</scope>
    <source>
        <strain evidence="9">H1</strain>
    </source>
</reference>
<evidence type="ECO:0000256" key="2">
    <source>
        <dbReference type="HAMAP-Rule" id="MF_02087"/>
    </source>
</evidence>
<sequence length="246" mass="25665">MTGTAPAERRAELAKNLAVVRERIARACLHAGRAADEVTLVVVTKTFPDSDVRLLYELGVRDVGENRDQEAAPKAAACADLPGLTWHFIGQLQTNKAKSVAGYAHVVHSVDRLRLVTALDRAAQQAGRVLTCLVQVNLDPVAPEETGRGGAAPADVPRVAEAIAAAEALRLGGVMAVAPLGVDPAAAFARLADVANALRQDHPDATMVSAGMSGDLEAAIGAGATHVRIGTAVLGSRPTLRYRPNR</sequence>
<dbReference type="PANTHER" id="PTHR10146">
    <property type="entry name" value="PROLINE SYNTHETASE CO-TRANSCRIBED BACTERIAL HOMOLOG PROTEIN"/>
    <property type="match status" value="1"/>
</dbReference>
<gene>
    <name evidence="7" type="ORF">LI90_2611</name>
    <name evidence="6" type="ORF">TH66_16020</name>
    <name evidence="8" type="ORF">TR74_09325</name>
</gene>
<dbReference type="Pfam" id="PF01168">
    <property type="entry name" value="Ala_racemase_N"/>
    <property type="match status" value="1"/>
</dbReference>
<dbReference type="InterPro" id="IPR011078">
    <property type="entry name" value="PyrdxlP_homeostasis"/>
</dbReference>
<accession>A0A132NHE5</accession>
<evidence type="ECO:0000256" key="1">
    <source>
        <dbReference type="ARBA" id="ARBA00022898"/>
    </source>
</evidence>
<evidence type="ECO:0000256" key="4">
    <source>
        <dbReference type="RuleBase" id="RU004514"/>
    </source>
</evidence>
<dbReference type="OrthoDB" id="9804072at2"/>
<evidence type="ECO:0000256" key="3">
    <source>
        <dbReference type="PIRSR" id="PIRSR004848-1"/>
    </source>
</evidence>
<reference evidence="10" key="2">
    <citation type="submission" date="2015-02" db="EMBL/GenBank/DDBJ databases">
        <title>Physiological reanalysis, assessment of diazotrophy, and genome sequences of multiple isolates of Streptomyces thermoautotrophicus.</title>
        <authorList>
            <person name="MacKellar D.C."/>
            <person name="Lieber L."/>
            <person name="Norman J."/>
            <person name="Bolger A."/>
            <person name="Tobin C."/>
            <person name="Murray J.W."/>
            <person name="Friesen M."/>
            <person name="Prell J."/>
        </authorList>
    </citation>
    <scope>NUCLEOTIDE SEQUENCE [LARGE SCALE GENOMIC DNA]</scope>
    <source>
        <strain evidence="10">UBT1</strain>
    </source>
</reference>
<comment type="caution">
    <text evidence="8">The sequence shown here is derived from an EMBL/GenBank/DDBJ whole genome shotgun (WGS) entry which is preliminary data.</text>
</comment>
<dbReference type="GO" id="GO:0030170">
    <property type="term" value="F:pyridoxal phosphate binding"/>
    <property type="evidence" value="ECO:0007669"/>
    <property type="project" value="UniProtKB-UniRule"/>
</dbReference>
<dbReference type="EMBL" id="JYIK01000802">
    <property type="protein sequence ID" value="KWX09483.1"/>
    <property type="molecule type" value="Genomic_DNA"/>
</dbReference>
<evidence type="ECO:0000313" key="10">
    <source>
        <dbReference type="Proteomes" id="UP000070598"/>
    </source>
</evidence>
<keyword evidence="1 2" id="KW-0663">Pyridoxal phosphate</keyword>
<evidence type="ECO:0000313" key="8">
    <source>
        <dbReference type="EMBL" id="KWX09483.1"/>
    </source>
</evidence>